<keyword evidence="1" id="KW-0812">Transmembrane</keyword>
<feature type="transmembrane region" description="Helical" evidence="1">
    <location>
        <begin position="39"/>
        <end position="60"/>
    </location>
</feature>
<dbReference type="KEGG" id="ahz:APS56_05095"/>
<protein>
    <recommendedName>
        <fullName evidence="2">Peptidase M56 domain-containing protein</fullName>
    </recommendedName>
</protein>
<keyword evidence="4" id="KW-1185">Reference proteome</keyword>
<reference evidence="3 4" key="1">
    <citation type="submission" date="2015-10" db="EMBL/GenBank/DDBJ databases">
        <authorList>
            <person name="Gilbert D.G."/>
        </authorList>
    </citation>
    <scope>NUCLEOTIDE SEQUENCE [LARGE SCALE GENOMIC DNA]</scope>
    <source>
        <strain evidence="4">HZ-22</strain>
    </source>
</reference>
<feature type="transmembrane region" description="Helical" evidence="1">
    <location>
        <begin position="94"/>
        <end position="119"/>
    </location>
</feature>
<dbReference type="PATRIC" id="fig|1736674.3.peg.1046"/>
<dbReference type="AlphaFoldDB" id="A0A0P0D3J7"/>
<proteinExistence type="predicted"/>
<keyword evidence="1" id="KW-0472">Membrane</keyword>
<evidence type="ECO:0000313" key="4">
    <source>
        <dbReference type="Proteomes" id="UP000057981"/>
    </source>
</evidence>
<evidence type="ECO:0000259" key="2">
    <source>
        <dbReference type="Pfam" id="PF05569"/>
    </source>
</evidence>
<evidence type="ECO:0000256" key="1">
    <source>
        <dbReference type="SAM" id="Phobius"/>
    </source>
</evidence>
<dbReference type="PANTHER" id="PTHR34978:SF3">
    <property type="entry name" value="SLR0241 PROTEIN"/>
    <property type="match status" value="1"/>
</dbReference>
<gene>
    <name evidence="3" type="ORF">APS56_05095</name>
</gene>
<dbReference type="InterPro" id="IPR008756">
    <property type="entry name" value="Peptidase_M56"/>
</dbReference>
<name>A0A0P0D3J7_9FLAO</name>
<dbReference type="PANTHER" id="PTHR34978">
    <property type="entry name" value="POSSIBLE SENSOR-TRANSDUCER PROTEIN BLAR"/>
    <property type="match status" value="1"/>
</dbReference>
<feature type="domain" description="Peptidase M56" evidence="2">
    <location>
        <begin position="147"/>
        <end position="255"/>
    </location>
</feature>
<organism evidence="3 4">
    <name type="scientific">Pseudalgibacter alginicilyticus</name>
    <dbReference type="NCBI Taxonomy" id="1736674"/>
    <lineage>
        <taxon>Bacteria</taxon>
        <taxon>Pseudomonadati</taxon>
        <taxon>Bacteroidota</taxon>
        <taxon>Flavobacteriia</taxon>
        <taxon>Flavobacteriales</taxon>
        <taxon>Flavobacteriaceae</taxon>
        <taxon>Pseudalgibacter</taxon>
    </lineage>
</organism>
<feature type="transmembrane region" description="Helical" evidence="1">
    <location>
        <begin position="6"/>
        <end position="27"/>
    </location>
</feature>
<sequence>MKKKNNMEYLLKVSAVSIIFYLCYKVFLQRDTFFEHNRWFLLLGLITSFLIPLFVIPIYIEYTPIDLSEYTMRPLTNGMQPVEKPFNILDYLPILYGIGVLFFTANFIIQLASLSTVIFKNKRKKQERYTIVQTTNKMSPFSFFNWIVYNPEKFNKTELEQIITHEKVHARQYHSIDVLLTQLSCVVLWFNPFIWLYNKSIKQNLEFIADYKAQQKFNSKKSYQTTLLKTSMPSHQMALTNNFYTSLIKKRIVMLQKSKSKKINQLKYLLILPVLGWFLMSFNTQEIKIKKENIQEISPNQKRPFTLTIFNTITDSEIKSTISLAKTKGVTLKIKNLKRNADYQIIKISAEFKNSKGQSGSYHIDGLEPINSFYYMENNGVSGFFTESKTPFKIRNSVSNATVIGYGNENNKSLDTTENVKKPIYIINGEDATEEEFHILNPDEISSISVLKKEYAILSYGDKGENGIIKVITKQAKNPFEITIITKEGDTIIDKKPPLMVINGKISSIREFDNLNRNNLERYFFLRKEFAIKKYGLKGKNGAIEVTTKKKK</sequence>
<dbReference type="InterPro" id="IPR052173">
    <property type="entry name" value="Beta-lactam_resp_regulator"/>
</dbReference>
<keyword evidence="1" id="KW-1133">Transmembrane helix</keyword>
<dbReference type="CDD" id="cd07341">
    <property type="entry name" value="M56_BlaR1_MecR1_like"/>
    <property type="match status" value="1"/>
</dbReference>
<dbReference type="Proteomes" id="UP000057981">
    <property type="component" value="Chromosome"/>
</dbReference>
<dbReference type="Pfam" id="PF05569">
    <property type="entry name" value="Peptidase_M56"/>
    <property type="match status" value="1"/>
</dbReference>
<dbReference type="EMBL" id="CP012898">
    <property type="protein sequence ID" value="ALJ04551.1"/>
    <property type="molecule type" value="Genomic_DNA"/>
</dbReference>
<accession>A0A0P0D3J7</accession>
<evidence type="ECO:0000313" key="3">
    <source>
        <dbReference type="EMBL" id="ALJ04551.1"/>
    </source>
</evidence>
<dbReference type="STRING" id="1736674.APS56_05095"/>